<protein>
    <submittedName>
        <fullName evidence="1">Uncharacterized protein</fullName>
    </submittedName>
</protein>
<evidence type="ECO:0000313" key="2">
    <source>
        <dbReference type="Proteomes" id="UP000317496"/>
    </source>
</evidence>
<dbReference type="EMBL" id="CP041636">
    <property type="protein sequence ID" value="QDO96758.1"/>
    <property type="molecule type" value="Genomic_DNA"/>
</dbReference>
<name>A0A516GYZ6_9PROT</name>
<keyword evidence="2" id="KW-1185">Reference proteome</keyword>
<sequence>MIDTIQTTQVHANSADDDFLLDDGLPCLRRDGKLYYLSDVQPRVLEACRHFEISFDQLSEKLGMNRPAMVLILKGYDPVPLPLKSMIDRLLGQVGLLPPQPADISAAANDVAPTPIVTTIHAVPVPDPVAEEAVITVMAEEVGETLIPQPLTPGRPAASVSPRSVPMVPPVVFAAGLPEFTPGLRRAPRRRRSQLGA</sequence>
<reference evidence="1 2" key="1">
    <citation type="submission" date="2019-07" db="EMBL/GenBank/DDBJ databases">
        <title>Genome sequencing for Ferrovibrio sp. K5.</title>
        <authorList>
            <person name="Park S.-J."/>
        </authorList>
    </citation>
    <scope>NUCLEOTIDE SEQUENCE [LARGE SCALE GENOMIC DNA]</scope>
    <source>
        <strain evidence="1 2">K5</strain>
    </source>
</reference>
<dbReference type="KEGG" id="fer:FNB15_05455"/>
<proteinExistence type="predicted"/>
<dbReference type="RefSeq" id="WP_144067739.1">
    <property type="nucleotide sequence ID" value="NZ_CP041636.1"/>
</dbReference>
<organism evidence="1 2">
    <name type="scientific">Ferrovibrio terrae</name>
    <dbReference type="NCBI Taxonomy" id="2594003"/>
    <lineage>
        <taxon>Bacteria</taxon>
        <taxon>Pseudomonadati</taxon>
        <taxon>Pseudomonadota</taxon>
        <taxon>Alphaproteobacteria</taxon>
        <taxon>Rhodospirillales</taxon>
        <taxon>Rhodospirillaceae</taxon>
        <taxon>Ferrovibrio</taxon>
    </lineage>
</organism>
<dbReference type="Proteomes" id="UP000317496">
    <property type="component" value="Chromosome"/>
</dbReference>
<accession>A0A516GYZ6</accession>
<dbReference type="AlphaFoldDB" id="A0A516GYZ6"/>
<evidence type="ECO:0000313" key="1">
    <source>
        <dbReference type="EMBL" id="QDO96758.1"/>
    </source>
</evidence>
<gene>
    <name evidence="1" type="ORF">FNB15_05455</name>
</gene>